<reference evidence="10 11" key="1">
    <citation type="journal article" date="2019" name="Int. J. Syst. Evol. Microbiol.">
        <title>The Global Catalogue of Microorganisms (GCM) 10K type strain sequencing project: providing services to taxonomists for standard genome sequencing and annotation.</title>
        <authorList>
            <consortium name="The Broad Institute Genomics Platform"/>
            <consortium name="The Broad Institute Genome Sequencing Center for Infectious Disease"/>
            <person name="Wu L."/>
            <person name="Ma J."/>
        </authorList>
    </citation>
    <scope>NUCLEOTIDE SEQUENCE [LARGE SCALE GENOMIC DNA]</scope>
    <source>
        <strain evidence="10 11">JCM 15089</strain>
    </source>
</reference>
<sequence length="209" mass="22867">MGLEQIQLRPGMYVGNTADGTGLDNMVAELVANAMAEAPPCDRIDVSLYDGDVVAVRDNGAGMPVETDPEWDVPLAELLVTQLGGAADFKVHPNRSEDLIGVGLPVVNALSEEFAVRIWRGSLEYAMRFYLGAFVHRLQCTGAAGNYKGLPRRGTEIAFIPSPRFFTSTTYDFARLEQRLRKFEFFQCGIAITLADKRGGQTREATFAA</sequence>
<evidence type="ECO:0000313" key="10">
    <source>
        <dbReference type="EMBL" id="GAA0563028.1"/>
    </source>
</evidence>
<evidence type="ECO:0000256" key="7">
    <source>
        <dbReference type="ARBA" id="ARBA00023125"/>
    </source>
</evidence>
<dbReference type="PANTHER" id="PTHR45866">
    <property type="entry name" value="DNA GYRASE/TOPOISOMERASE SUBUNIT B"/>
    <property type="match status" value="1"/>
</dbReference>
<dbReference type="InterPro" id="IPR036890">
    <property type="entry name" value="HATPase_C_sf"/>
</dbReference>
<organism evidence="10 11">
    <name type="scientific">Rhizomicrobium electricum</name>
    <dbReference type="NCBI Taxonomy" id="480070"/>
    <lineage>
        <taxon>Bacteria</taxon>
        <taxon>Pseudomonadati</taxon>
        <taxon>Pseudomonadota</taxon>
        <taxon>Alphaproteobacteria</taxon>
        <taxon>Micropepsales</taxon>
        <taxon>Micropepsaceae</taxon>
        <taxon>Rhizomicrobium</taxon>
    </lineage>
</organism>
<keyword evidence="8" id="KW-0413">Isomerase</keyword>
<protein>
    <recommendedName>
        <fullName evidence="3">DNA topoisomerase (ATP-hydrolyzing)</fullName>
        <ecNumber evidence="3">5.6.2.2</ecNumber>
    </recommendedName>
</protein>
<evidence type="ECO:0000256" key="5">
    <source>
        <dbReference type="ARBA" id="ARBA00022840"/>
    </source>
</evidence>
<dbReference type="Pfam" id="PF02518">
    <property type="entry name" value="HATPase_c"/>
    <property type="match status" value="1"/>
</dbReference>
<keyword evidence="6" id="KW-0799">Topoisomerase</keyword>
<dbReference type="SMART" id="SM00387">
    <property type="entry name" value="HATPase_c"/>
    <property type="match status" value="1"/>
</dbReference>
<proteinExistence type="inferred from homology"/>
<keyword evidence="5" id="KW-0067">ATP-binding</keyword>
<keyword evidence="7" id="KW-0238">DNA-binding</keyword>
<comment type="caution">
    <text evidence="10">The sequence shown here is derived from an EMBL/GenBank/DDBJ whole genome shotgun (WGS) entry which is preliminary data.</text>
</comment>
<comment type="similarity">
    <text evidence="2">Belongs to the type II topoisomerase GyrB family.</text>
</comment>
<keyword evidence="11" id="KW-1185">Reference proteome</keyword>
<dbReference type="RefSeq" id="WP_166932499.1">
    <property type="nucleotide sequence ID" value="NZ_BAAADD010000002.1"/>
</dbReference>
<evidence type="ECO:0000259" key="9">
    <source>
        <dbReference type="SMART" id="SM00387"/>
    </source>
</evidence>
<dbReference type="SUPFAM" id="SSF55874">
    <property type="entry name" value="ATPase domain of HSP90 chaperone/DNA topoisomerase II/histidine kinase"/>
    <property type="match status" value="1"/>
</dbReference>
<dbReference type="Gene3D" id="3.30.565.10">
    <property type="entry name" value="Histidine kinase-like ATPase, C-terminal domain"/>
    <property type="match status" value="1"/>
</dbReference>
<dbReference type="PRINTS" id="PR00418">
    <property type="entry name" value="TPI2FAMILY"/>
</dbReference>
<evidence type="ECO:0000256" key="6">
    <source>
        <dbReference type="ARBA" id="ARBA00023029"/>
    </source>
</evidence>
<evidence type="ECO:0000256" key="1">
    <source>
        <dbReference type="ARBA" id="ARBA00000185"/>
    </source>
</evidence>
<dbReference type="EC" id="5.6.2.2" evidence="3"/>
<evidence type="ECO:0000256" key="2">
    <source>
        <dbReference type="ARBA" id="ARBA00010708"/>
    </source>
</evidence>
<comment type="catalytic activity">
    <reaction evidence="1">
        <text>ATP-dependent breakage, passage and rejoining of double-stranded DNA.</text>
        <dbReference type="EC" id="5.6.2.2"/>
    </reaction>
</comment>
<evidence type="ECO:0000256" key="8">
    <source>
        <dbReference type="ARBA" id="ARBA00023235"/>
    </source>
</evidence>
<dbReference type="PANTHER" id="PTHR45866:SF1">
    <property type="entry name" value="DNA GYRASE SUBUNIT B, MITOCHONDRIAL"/>
    <property type="match status" value="1"/>
</dbReference>
<name>A0ABN1EBC0_9PROT</name>
<gene>
    <name evidence="10" type="ORF">GCM10008942_09330</name>
</gene>
<evidence type="ECO:0000256" key="3">
    <source>
        <dbReference type="ARBA" id="ARBA00012895"/>
    </source>
</evidence>
<accession>A0ABN1EBC0</accession>
<dbReference type="InterPro" id="IPR003594">
    <property type="entry name" value="HATPase_dom"/>
</dbReference>
<dbReference type="Proteomes" id="UP001499951">
    <property type="component" value="Unassembled WGS sequence"/>
</dbReference>
<dbReference type="EMBL" id="BAAADD010000002">
    <property type="protein sequence ID" value="GAA0563028.1"/>
    <property type="molecule type" value="Genomic_DNA"/>
</dbReference>
<feature type="domain" description="Histidine kinase/HSP90-like ATPase" evidence="9">
    <location>
        <begin position="18"/>
        <end position="133"/>
    </location>
</feature>
<keyword evidence="4" id="KW-0547">Nucleotide-binding</keyword>
<evidence type="ECO:0000256" key="4">
    <source>
        <dbReference type="ARBA" id="ARBA00022741"/>
    </source>
</evidence>
<evidence type="ECO:0000313" key="11">
    <source>
        <dbReference type="Proteomes" id="UP001499951"/>
    </source>
</evidence>